<dbReference type="PANTHER" id="PTHR32089">
    <property type="entry name" value="METHYL-ACCEPTING CHEMOTAXIS PROTEIN MCPB"/>
    <property type="match status" value="1"/>
</dbReference>
<dbReference type="Gene3D" id="1.10.287.950">
    <property type="entry name" value="Methyl-accepting chemotaxis protein"/>
    <property type="match status" value="1"/>
</dbReference>
<sequence length="563" mass="58126">MSRATRAPEQPLRPPTGLTKRTNHRVNENQSSTPVPRRWGNVRISVKILIVVLLVAALGGAVGVFALHRMSSLARAGEAEYAQTLKTQAVADVRSAFNRARINSLDYLLAIDAPTRGEEREDFDTEVAGVAAAVARYRQLSNSATELADLRAFTTAWDGYTSIVTGRLFPLADQGRVAQVRTIRADEVSPLVTTMRKAMTALSEAAVAQATAAHRAATAEYRRGRTVVLTAILVVLLISAGIAVLFARGITRPLARCVEVLNRIGGGDLTARTALGGSDEIGELAVTLNRTAETVAATVRQVRDDARALADTSGRLSSLSAELADSARTAAEQAGSVSAAAEVISANVQTVAAGTEEMGASIREIASSAGDAAQVAGSATAAARRTSETMGRLGQASAEISAVISAITSIAEQTNLLALNATIEAARAGESGKGFAVVASEVKDLAQETARATEDISRRIAAIQGDTGAAVSAIADIGAVIGQINDYATTIAAAVEEQTATTGEMGRNVTEAAAGSGHIAADITAVAATAQQTTRSAGEARYAATELAGMAHRLTAAVGNYQV</sequence>
<dbReference type="Pfam" id="PF12729">
    <property type="entry name" value="4HB_MCP_1"/>
    <property type="match status" value="1"/>
</dbReference>
<organism evidence="9 10">
    <name type="scientific">Actinoplanes teichomyceticus</name>
    <dbReference type="NCBI Taxonomy" id="1867"/>
    <lineage>
        <taxon>Bacteria</taxon>
        <taxon>Bacillati</taxon>
        <taxon>Actinomycetota</taxon>
        <taxon>Actinomycetes</taxon>
        <taxon>Micromonosporales</taxon>
        <taxon>Micromonosporaceae</taxon>
        <taxon>Actinoplanes</taxon>
    </lineage>
</organism>
<dbReference type="AlphaFoldDB" id="A0A561VIA0"/>
<dbReference type="SMART" id="SM00283">
    <property type="entry name" value="MA"/>
    <property type="match status" value="1"/>
</dbReference>
<dbReference type="InterPro" id="IPR003660">
    <property type="entry name" value="HAMP_dom"/>
</dbReference>
<dbReference type="CDD" id="cd06225">
    <property type="entry name" value="HAMP"/>
    <property type="match status" value="1"/>
</dbReference>
<evidence type="ECO:0000259" key="8">
    <source>
        <dbReference type="PROSITE" id="PS50885"/>
    </source>
</evidence>
<evidence type="ECO:0000256" key="5">
    <source>
        <dbReference type="PROSITE-ProRule" id="PRU00284"/>
    </source>
</evidence>
<dbReference type="InterPro" id="IPR024478">
    <property type="entry name" value="HlyB_4HB_MCP"/>
</dbReference>
<evidence type="ECO:0000259" key="7">
    <source>
        <dbReference type="PROSITE" id="PS50111"/>
    </source>
</evidence>
<dbReference type="EMBL" id="VIWY01000006">
    <property type="protein sequence ID" value="TWG11349.1"/>
    <property type="molecule type" value="Genomic_DNA"/>
</dbReference>
<dbReference type="GO" id="GO:0004888">
    <property type="term" value="F:transmembrane signaling receptor activity"/>
    <property type="evidence" value="ECO:0007669"/>
    <property type="project" value="InterPro"/>
</dbReference>
<evidence type="ECO:0000256" key="1">
    <source>
        <dbReference type="ARBA" id="ARBA00022692"/>
    </source>
</evidence>
<dbReference type="SMART" id="SM00304">
    <property type="entry name" value="HAMP"/>
    <property type="match status" value="1"/>
</dbReference>
<dbReference type="PROSITE" id="PS50111">
    <property type="entry name" value="CHEMOTAXIS_TRANSDUC_2"/>
    <property type="match status" value="1"/>
</dbReference>
<dbReference type="Pfam" id="PF00015">
    <property type="entry name" value="MCPsignal"/>
    <property type="match status" value="1"/>
</dbReference>
<dbReference type="InterPro" id="IPR004090">
    <property type="entry name" value="Chemotax_Me-accpt_rcpt"/>
</dbReference>
<dbReference type="InterPro" id="IPR004089">
    <property type="entry name" value="MCPsignal_dom"/>
</dbReference>
<gene>
    <name evidence="9" type="ORF">FHX34_10679</name>
</gene>
<evidence type="ECO:0000256" key="4">
    <source>
        <dbReference type="ARBA" id="ARBA00029447"/>
    </source>
</evidence>
<comment type="caution">
    <text evidence="9">The sequence shown here is derived from an EMBL/GenBank/DDBJ whole genome shotgun (WGS) entry which is preliminary data.</text>
</comment>
<dbReference type="PANTHER" id="PTHR32089:SF112">
    <property type="entry name" value="LYSOZYME-LIKE PROTEIN-RELATED"/>
    <property type="match status" value="1"/>
</dbReference>
<keyword evidence="2" id="KW-0472">Membrane</keyword>
<proteinExistence type="inferred from homology"/>
<dbReference type="OrthoDB" id="1115140at2"/>
<dbReference type="GO" id="GO:0006935">
    <property type="term" value="P:chemotaxis"/>
    <property type="evidence" value="ECO:0007669"/>
    <property type="project" value="InterPro"/>
</dbReference>
<comment type="similarity">
    <text evidence="4">Belongs to the methyl-accepting chemotaxis (MCP) protein family.</text>
</comment>
<dbReference type="PROSITE" id="PS50885">
    <property type="entry name" value="HAMP"/>
    <property type="match status" value="1"/>
</dbReference>
<feature type="domain" description="Methyl-accepting transducer" evidence="7">
    <location>
        <begin position="319"/>
        <end position="548"/>
    </location>
</feature>
<reference evidence="9 10" key="1">
    <citation type="submission" date="2019-06" db="EMBL/GenBank/DDBJ databases">
        <title>Sequencing the genomes of 1000 actinobacteria strains.</title>
        <authorList>
            <person name="Klenk H.-P."/>
        </authorList>
    </citation>
    <scope>NUCLEOTIDE SEQUENCE [LARGE SCALE GENOMIC DNA]</scope>
    <source>
        <strain evidence="9 10">DSM 43866</strain>
    </source>
</reference>
<dbReference type="GO" id="GO:0007165">
    <property type="term" value="P:signal transduction"/>
    <property type="evidence" value="ECO:0007669"/>
    <property type="project" value="UniProtKB-KW"/>
</dbReference>
<feature type="region of interest" description="Disordered" evidence="6">
    <location>
        <begin position="1"/>
        <end position="36"/>
    </location>
</feature>
<evidence type="ECO:0000313" key="9">
    <source>
        <dbReference type="EMBL" id="TWG11349.1"/>
    </source>
</evidence>
<evidence type="ECO:0000256" key="3">
    <source>
        <dbReference type="ARBA" id="ARBA00023224"/>
    </source>
</evidence>
<name>A0A561VIA0_ACTTI</name>
<evidence type="ECO:0000313" key="10">
    <source>
        <dbReference type="Proteomes" id="UP000320239"/>
    </source>
</evidence>
<evidence type="ECO:0000256" key="2">
    <source>
        <dbReference type="ARBA" id="ARBA00022989"/>
    </source>
</evidence>
<dbReference type="Proteomes" id="UP000320239">
    <property type="component" value="Unassembled WGS sequence"/>
</dbReference>
<keyword evidence="1" id="KW-0812">Transmembrane</keyword>
<keyword evidence="2" id="KW-1133">Transmembrane helix</keyword>
<protein>
    <submittedName>
        <fullName evidence="9">Methyl-accepting chemotaxis protein</fullName>
    </submittedName>
</protein>
<dbReference type="PRINTS" id="PR00260">
    <property type="entry name" value="CHEMTRNSDUCR"/>
</dbReference>
<feature type="domain" description="HAMP" evidence="8">
    <location>
        <begin position="248"/>
        <end position="300"/>
    </location>
</feature>
<dbReference type="GO" id="GO:0016020">
    <property type="term" value="C:membrane"/>
    <property type="evidence" value="ECO:0007669"/>
    <property type="project" value="InterPro"/>
</dbReference>
<keyword evidence="10" id="KW-1185">Reference proteome</keyword>
<keyword evidence="3 5" id="KW-0807">Transducer</keyword>
<dbReference type="SUPFAM" id="SSF58104">
    <property type="entry name" value="Methyl-accepting chemotaxis protein (MCP) signaling domain"/>
    <property type="match status" value="1"/>
</dbReference>
<accession>A0A561VIA0</accession>
<dbReference type="Pfam" id="PF00672">
    <property type="entry name" value="HAMP"/>
    <property type="match status" value="1"/>
</dbReference>
<evidence type="ECO:0000256" key="6">
    <source>
        <dbReference type="SAM" id="MobiDB-lite"/>
    </source>
</evidence>